<comment type="caution">
    <text evidence="2">The sequence shown here is derived from an EMBL/GenBank/DDBJ whole genome shotgun (WGS) entry which is preliminary data.</text>
</comment>
<accession>A0A3N9TFX1</accession>
<dbReference type="RefSeq" id="WP_124936622.1">
    <property type="nucleotide sequence ID" value="NZ_RJVQ01000003.1"/>
</dbReference>
<reference evidence="2 3" key="1">
    <citation type="submission" date="2018-11" db="EMBL/GenBank/DDBJ databases">
        <title>Vibrio LJC006 sp. nov., isolated from seawater during the bloom of the enteromorpha.</title>
        <authorList>
            <person name="Liang J."/>
        </authorList>
    </citation>
    <scope>NUCLEOTIDE SEQUENCE [LARGE SCALE GENOMIC DNA]</scope>
    <source>
        <strain evidence="2 3">LJC006</strain>
    </source>
</reference>
<gene>
    <name evidence="2" type="ORF">EES38_07800</name>
</gene>
<protein>
    <recommendedName>
        <fullName evidence="4">DUF3757 domain-containing protein</fullName>
    </recommendedName>
</protein>
<proteinExistence type="predicted"/>
<keyword evidence="1" id="KW-0732">Signal</keyword>
<sequence length="157" mass="17593">MFKYLPITALLFPCFAFATSFDGCYAHQEAITDVVSGSHEKKISYVKISRNESDYLVRGVLWGGNFHICYIQSTEEGTDNPLSMSRVGDSLIYTESDPEYDIYCKLEMKLKGDVLHIEDANFDCNRIFSCGARVGLNNTDLKKSPGMCSESPDISED</sequence>
<organism evidence="2 3">
    <name type="scientific">Vibrio viridaestus</name>
    <dbReference type="NCBI Taxonomy" id="2487322"/>
    <lineage>
        <taxon>Bacteria</taxon>
        <taxon>Pseudomonadati</taxon>
        <taxon>Pseudomonadota</taxon>
        <taxon>Gammaproteobacteria</taxon>
        <taxon>Vibrionales</taxon>
        <taxon>Vibrionaceae</taxon>
        <taxon>Vibrio</taxon>
    </lineage>
</organism>
<evidence type="ECO:0000313" key="3">
    <source>
        <dbReference type="Proteomes" id="UP000281112"/>
    </source>
</evidence>
<keyword evidence="3" id="KW-1185">Reference proteome</keyword>
<evidence type="ECO:0008006" key="4">
    <source>
        <dbReference type="Google" id="ProtNLM"/>
    </source>
</evidence>
<feature type="signal peptide" evidence="1">
    <location>
        <begin position="1"/>
        <end position="18"/>
    </location>
</feature>
<evidence type="ECO:0000256" key="1">
    <source>
        <dbReference type="SAM" id="SignalP"/>
    </source>
</evidence>
<feature type="chain" id="PRO_5018006098" description="DUF3757 domain-containing protein" evidence="1">
    <location>
        <begin position="19"/>
        <end position="157"/>
    </location>
</feature>
<evidence type="ECO:0000313" key="2">
    <source>
        <dbReference type="EMBL" id="RQW63151.1"/>
    </source>
</evidence>
<dbReference type="OrthoDB" id="6312836at2"/>
<dbReference type="AlphaFoldDB" id="A0A3N9TFX1"/>
<name>A0A3N9TFX1_9VIBR</name>
<dbReference type="EMBL" id="RJVQ01000003">
    <property type="protein sequence ID" value="RQW63151.1"/>
    <property type="molecule type" value="Genomic_DNA"/>
</dbReference>
<dbReference type="Proteomes" id="UP000281112">
    <property type="component" value="Unassembled WGS sequence"/>
</dbReference>